<dbReference type="InterPro" id="IPR051366">
    <property type="entry name" value="DEF8"/>
</dbReference>
<dbReference type="PANTHER" id="PTHR12326">
    <property type="entry name" value="PLECKSTRIN HOMOLOGY DOMAIN CONTAINING PROTEIN"/>
    <property type="match status" value="1"/>
</dbReference>
<protein>
    <submittedName>
        <fullName evidence="1">Uncharacterized protein</fullName>
    </submittedName>
</protein>
<name>A0AAV7K507_9METZ</name>
<reference evidence="1" key="1">
    <citation type="submission" date="2022-02" db="EMBL/GenBank/DDBJ databases">
        <authorList>
            <person name="Santini S."/>
            <person name="Jourda C."/>
            <person name="Belahbib H."/>
            <person name="Rocher C."/>
            <person name="Selva M."/>
            <person name="Borchiellini C."/>
            <person name="Renard E."/>
        </authorList>
    </citation>
    <scope>NUCLEOTIDE SEQUENCE</scope>
    <source>
        <strain evidence="1">SPO-2</strain>
    </source>
</reference>
<gene>
    <name evidence="1" type="ORF">LOD99_1097</name>
    <name evidence="2" type="ORF">LOD99_1120</name>
</gene>
<dbReference type="Proteomes" id="UP001165289">
    <property type="component" value="Unassembled WGS sequence"/>
</dbReference>
<accession>A0AAV7K507</accession>
<sequence length="120" mass="13303">MDYEKLLTRALKEERGHAPHVELTNTLDNLIGQSVDYDVIAVAQSTWQRTNKERLSHALNSRNFILQIPAERGLDAQGYKCASCATPIGIIFGPSRVCAYNGKAYCPDCFGNCERLIPGC</sequence>
<dbReference type="AlphaFoldDB" id="A0AAV7K507"/>
<dbReference type="EMBL" id="JAKMXF010000144">
    <property type="protein sequence ID" value="KAI6656297.1"/>
    <property type="molecule type" value="Genomic_DNA"/>
</dbReference>
<evidence type="ECO:0000313" key="2">
    <source>
        <dbReference type="EMBL" id="KAI6656320.1"/>
    </source>
</evidence>
<evidence type="ECO:0000313" key="3">
    <source>
        <dbReference type="Proteomes" id="UP001165289"/>
    </source>
</evidence>
<proteinExistence type="predicted"/>
<dbReference type="EMBL" id="JAKMXF010000144">
    <property type="protein sequence ID" value="KAI6656320.1"/>
    <property type="molecule type" value="Genomic_DNA"/>
</dbReference>
<reference evidence="1 3" key="2">
    <citation type="journal article" date="2023" name="BMC Biol.">
        <title>The compact genome of the sponge Oopsacas minuta (Hexactinellida) is lacking key metazoan core genes.</title>
        <authorList>
            <person name="Santini S."/>
            <person name="Schenkelaars Q."/>
            <person name="Jourda C."/>
            <person name="Duchesne M."/>
            <person name="Belahbib H."/>
            <person name="Rocher C."/>
            <person name="Selva M."/>
            <person name="Riesgo A."/>
            <person name="Vervoort M."/>
            <person name="Leys S.P."/>
            <person name="Kodjabachian L."/>
            <person name="Le Bivic A."/>
            <person name="Borchiellini C."/>
            <person name="Claverie J.M."/>
            <person name="Renard E."/>
        </authorList>
    </citation>
    <scope>NUCLEOTIDE SEQUENCE [LARGE SCALE GENOMIC DNA]</scope>
    <source>
        <strain evidence="1">SPO-2</strain>
    </source>
</reference>
<organism evidence="1 3">
    <name type="scientific">Oopsacas minuta</name>
    <dbReference type="NCBI Taxonomy" id="111878"/>
    <lineage>
        <taxon>Eukaryota</taxon>
        <taxon>Metazoa</taxon>
        <taxon>Porifera</taxon>
        <taxon>Hexactinellida</taxon>
        <taxon>Hexasterophora</taxon>
        <taxon>Lyssacinosida</taxon>
        <taxon>Leucopsacidae</taxon>
        <taxon>Oopsacas</taxon>
    </lineage>
</organism>
<evidence type="ECO:0000313" key="1">
    <source>
        <dbReference type="EMBL" id="KAI6656297.1"/>
    </source>
</evidence>
<keyword evidence="3" id="KW-1185">Reference proteome</keyword>
<comment type="caution">
    <text evidence="1">The sequence shown here is derived from an EMBL/GenBank/DDBJ whole genome shotgun (WGS) entry which is preliminary data.</text>
</comment>
<dbReference type="PANTHER" id="PTHR12326:SF12">
    <property type="entry name" value="PLECKSTRIN HOMOLOGY AND RUN DOMAIN CONTAINING M1"/>
    <property type="match status" value="1"/>
</dbReference>